<dbReference type="InterPro" id="IPR029068">
    <property type="entry name" value="Glyas_Bleomycin-R_OHBP_Dase"/>
</dbReference>
<evidence type="ECO:0000313" key="2">
    <source>
        <dbReference type="Proteomes" id="UP001195963"/>
    </source>
</evidence>
<dbReference type="Proteomes" id="UP001195963">
    <property type="component" value="Unassembled WGS sequence"/>
</dbReference>
<dbReference type="NCBIfam" id="NF008683">
    <property type="entry name" value="PRK11700.1-6"/>
    <property type="match status" value="1"/>
</dbReference>
<dbReference type="PANTHER" id="PTHR37519">
    <property type="match status" value="1"/>
</dbReference>
<dbReference type="Pfam" id="PF06185">
    <property type="entry name" value="YecM"/>
    <property type="match status" value="1"/>
</dbReference>
<dbReference type="RefSeq" id="WP_220111251.1">
    <property type="nucleotide sequence ID" value="NZ_JAHZST010000018.1"/>
</dbReference>
<protein>
    <submittedName>
        <fullName evidence="1">VOC family protein</fullName>
    </submittedName>
</protein>
<evidence type="ECO:0000313" key="1">
    <source>
        <dbReference type="EMBL" id="MBW8185893.1"/>
    </source>
</evidence>
<organism evidence="1 2">
    <name type="scientific">Shewanella nanhaiensis</name>
    <dbReference type="NCBI Taxonomy" id="2864872"/>
    <lineage>
        <taxon>Bacteria</taxon>
        <taxon>Pseudomonadati</taxon>
        <taxon>Pseudomonadota</taxon>
        <taxon>Gammaproteobacteria</taxon>
        <taxon>Alteromonadales</taxon>
        <taxon>Shewanellaceae</taxon>
        <taxon>Shewanella</taxon>
    </lineage>
</organism>
<keyword evidence="2" id="KW-1185">Reference proteome</keyword>
<dbReference type="PANTHER" id="PTHR37519:SF1">
    <property type="entry name" value="DIHYDROXYBIPHENYL DIOXYGENASE DOMAIN-CONTAINING PROTEIN"/>
    <property type="match status" value="1"/>
</dbReference>
<reference evidence="1 2" key="1">
    <citation type="submission" date="2021-07" db="EMBL/GenBank/DDBJ databases">
        <title>Shewanella sp. nov, isolated from SCS.</title>
        <authorList>
            <person name="Cao W.R."/>
        </authorList>
    </citation>
    <scope>NUCLEOTIDE SEQUENCE [LARGE SCALE GENOMIC DNA]</scope>
    <source>
        <strain evidence="1 2">NR704-98</strain>
    </source>
</reference>
<dbReference type="InterPro" id="IPR010393">
    <property type="entry name" value="DUF991_YecM-like"/>
</dbReference>
<dbReference type="EMBL" id="JAHZST010000018">
    <property type="protein sequence ID" value="MBW8185893.1"/>
    <property type="molecule type" value="Genomic_DNA"/>
</dbReference>
<name>A0ABS7E977_9GAMM</name>
<dbReference type="Gene3D" id="3.10.180.10">
    <property type="entry name" value="2,3-Dihydroxybiphenyl 1,2-Dioxygenase, domain 1"/>
    <property type="match status" value="1"/>
</dbReference>
<proteinExistence type="predicted"/>
<comment type="caution">
    <text evidence="1">The sequence shown here is derived from an EMBL/GenBank/DDBJ whole genome shotgun (WGS) entry which is preliminary data.</text>
</comment>
<gene>
    <name evidence="1" type="ORF">K0625_19820</name>
</gene>
<dbReference type="SUPFAM" id="SSF54593">
    <property type="entry name" value="Glyoxalase/Bleomycin resistance protein/Dihydroxybiphenyl dioxygenase"/>
    <property type="match status" value="1"/>
</dbReference>
<accession>A0ABS7E977</accession>
<sequence length="192" mass="21144">MNNSLTLADLHSSWPDFTRKINLFLEELGLAQLGLECDHAALRVNSASVADELSNALCSDGVVISNNMINGRPILIIELNTPLQLTNLTIDCIELPYPGSKQYPIEGWEHIELVLPCQANNCEQLTQALVERVPHLADVIDNKTEIKVKLSSPSGEHERLANPTIAFKKGNICIKVHPHGIKEVIASEQVEP</sequence>